<feature type="transmembrane region" description="Helical" evidence="7">
    <location>
        <begin position="127"/>
        <end position="147"/>
    </location>
</feature>
<gene>
    <name evidence="10" type="ORF">HNR30_003607</name>
</gene>
<evidence type="ECO:0000313" key="10">
    <source>
        <dbReference type="EMBL" id="MBA2892266.1"/>
    </source>
</evidence>
<dbReference type="EMBL" id="JACDUR010000003">
    <property type="protein sequence ID" value="MBA2892266.1"/>
    <property type="molecule type" value="Genomic_DNA"/>
</dbReference>
<dbReference type="SMART" id="SM00382">
    <property type="entry name" value="AAA"/>
    <property type="match status" value="1"/>
</dbReference>
<dbReference type="InterPro" id="IPR027417">
    <property type="entry name" value="P-loop_NTPase"/>
</dbReference>
<dbReference type="GO" id="GO:0005886">
    <property type="term" value="C:plasma membrane"/>
    <property type="evidence" value="ECO:0007669"/>
    <property type="project" value="UniProtKB-SubCell"/>
</dbReference>
<dbReference type="PROSITE" id="PS50929">
    <property type="entry name" value="ABC_TM1F"/>
    <property type="match status" value="1"/>
</dbReference>
<keyword evidence="5 7" id="KW-1133">Transmembrane helix</keyword>
<organism evidence="10 11">
    <name type="scientific">Nonomuraea soli</name>
    <dbReference type="NCBI Taxonomy" id="1032476"/>
    <lineage>
        <taxon>Bacteria</taxon>
        <taxon>Bacillati</taxon>
        <taxon>Actinomycetota</taxon>
        <taxon>Actinomycetes</taxon>
        <taxon>Streptosporangiales</taxon>
        <taxon>Streptosporangiaceae</taxon>
        <taxon>Nonomuraea</taxon>
    </lineage>
</organism>
<evidence type="ECO:0000256" key="1">
    <source>
        <dbReference type="ARBA" id="ARBA00004651"/>
    </source>
</evidence>
<protein>
    <submittedName>
        <fullName evidence="10">ATP-binding cassette subfamily B protein</fullName>
    </submittedName>
</protein>
<proteinExistence type="predicted"/>
<evidence type="ECO:0000256" key="6">
    <source>
        <dbReference type="ARBA" id="ARBA00023136"/>
    </source>
</evidence>
<dbReference type="InterPro" id="IPR003439">
    <property type="entry name" value="ABC_transporter-like_ATP-bd"/>
</dbReference>
<dbReference type="PROSITE" id="PS50893">
    <property type="entry name" value="ABC_TRANSPORTER_2"/>
    <property type="match status" value="1"/>
</dbReference>
<evidence type="ECO:0000256" key="7">
    <source>
        <dbReference type="SAM" id="Phobius"/>
    </source>
</evidence>
<evidence type="ECO:0000259" key="9">
    <source>
        <dbReference type="PROSITE" id="PS50929"/>
    </source>
</evidence>
<evidence type="ECO:0000259" key="8">
    <source>
        <dbReference type="PROSITE" id="PS50893"/>
    </source>
</evidence>
<comment type="caution">
    <text evidence="10">The sequence shown here is derived from an EMBL/GenBank/DDBJ whole genome shotgun (WGS) entry which is preliminary data.</text>
</comment>
<evidence type="ECO:0000256" key="3">
    <source>
        <dbReference type="ARBA" id="ARBA00022741"/>
    </source>
</evidence>
<dbReference type="PANTHER" id="PTHR43394">
    <property type="entry name" value="ATP-DEPENDENT PERMEASE MDL1, MITOCHONDRIAL"/>
    <property type="match status" value="1"/>
</dbReference>
<feature type="transmembrane region" description="Helical" evidence="7">
    <location>
        <begin position="235"/>
        <end position="259"/>
    </location>
</feature>
<dbReference type="InterPro" id="IPR036640">
    <property type="entry name" value="ABC1_TM_sf"/>
</dbReference>
<dbReference type="GO" id="GO:0016887">
    <property type="term" value="F:ATP hydrolysis activity"/>
    <property type="evidence" value="ECO:0007669"/>
    <property type="project" value="InterPro"/>
</dbReference>
<dbReference type="GO" id="GO:0005524">
    <property type="term" value="F:ATP binding"/>
    <property type="evidence" value="ECO:0007669"/>
    <property type="project" value="UniProtKB-KW"/>
</dbReference>
<dbReference type="PROSITE" id="PS00211">
    <property type="entry name" value="ABC_TRANSPORTER_1"/>
    <property type="match status" value="1"/>
</dbReference>
<dbReference type="Gene3D" id="1.20.1560.10">
    <property type="entry name" value="ABC transporter type 1, transmembrane domain"/>
    <property type="match status" value="1"/>
</dbReference>
<evidence type="ECO:0000313" key="11">
    <source>
        <dbReference type="Proteomes" id="UP000530928"/>
    </source>
</evidence>
<dbReference type="PANTHER" id="PTHR43394:SF1">
    <property type="entry name" value="ATP-BINDING CASSETTE SUB-FAMILY B MEMBER 10, MITOCHONDRIAL"/>
    <property type="match status" value="1"/>
</dbReference>
<comment type="subcellular location">
    <subcellularLocation>
        <location evidence="1">Cell membrane</location>
        <topology evidence="1">Multi-pass membrane protein</topology>
    </subcellularLocation>
</comment>
<keyword evidence="2 7" id="KW-0812">Transmembrane</keyword>
<reference evidence="10 11" key="1">
    <citation type="submission" date="2020-07" db="EMBL/GenBank/DDBJ databases">
        <title>Genomic Encyclopedia of Type Strains, Phase IV (KMG-IV): sequencing the most valuable type-strain genomes for metagenomic binning, comparative biology and taxonomic classification.</title>
        <authorList>
            <person name="Goeker M."/>
        </authorList>
    </citation>
    <scope>NUCLEOTIDE SEQUENCE [LARGE SCALE GENOMIC DNA]</scope>
    <source>
        <strain evidence="10 11">DSM 45533</strain>
    </source>
</reference>
<feature type="transmembrane region" description="Helical" evidence="7">
    <location>
        <begin position="271"/>
        <end position="292"/>
    </location>
</feature>
<feature type="domain" description="ABC transmembrane type-1" evidence="9">
    <location>
        <begin position="21"/>
        <end position="293"/>
    </location>
</feature>
<dbReference type="AlphaFoldDB" id="A0A7W0CJE3"/>
<dbReference type="InterPro" id="IPR011527">
    <property type="entry name" value="ABC1_TM_dom"/>
</dbReference>
<evidence type="ECO:0000256" key="2">
    <source>
        <dbReference type="ARBA" id="ARBA00022692"/>
    </source>
</evidence>
<keyword evidence="6 7" id="KW-0472">Membrane</keyword>
<keyword evidence="4 10" id="KW-0067">ATP-binding</keyword>
<dbReference type="RefSeq" id="WP_181610966.1">
    <property type="nucleotide sequence ID" value="NZ_BAABAM010000002.1"/>
</dbReference>
<accession>A0A7W0CJE3</accession>
<sequence length="538" mass="56675">MRAADRLVTRTLRQAGVWTMLLALASVVTSVALLALPHLIGKAVDTPGQSLWPVLAAVTAAALVGCDALAAWASGASGARAAAWVRRRAVRHVLGVGPRLTRRFTEGDLATRIGLNAEETGRAPDSIVSGLSLLIPSAGALVLLIVIDPWLAVALAAGLVVIALILKAFLRTSTDLAAGYQEAQAELAGRFLDAIKGARTIAAAHSEEREAGRILHVLPRLRTHAMGLWRANADAAVRAGLLVPLLEIVVLCMAGFRLAAGELSVGELYAAARYVVLGTALGSAVGQLAGLARARAAAARVTELLDEPATRYGRSELPPGPGTLEIRGTDGLDLAIMGGSCVAIVGRSGSGKSRLAELAGRMADPERGTVRLDGVPLPWLSRAALRGAVGYAWERPAMLGDTVAGTIALNGRKAPVIRSAEHAGADAFVRRLPEGYDTPLARAPMSGGERQRLGLARAFAQGERLLILDDATSSLDTVTEHQVRRALSRDSRTRLIVTHRVATAAAADRVIWLEDGRVRAEGPHERLWQDPRYRAVFA</sequence>
<evidence type="ECO:0000256" key="5">
    <source>
        <dbReference type="ARBA" id="ARBA00022989"/>
    </source>
</evidence>
<dbReference type="Proteomes" id="UP000530928">
    <property type="component" value="Unassembled WGS sequence"/>
</dbReference>
<keyword evidence="11" id="KW-1185">Reference proteome</keyword>
<evidence type="ECO:0000256" key="4">
    <source>
        <dbReference type="ARBA" id="ARBA00022840"/>
    </source>
</evidence>
<keyword evidence="3" id="KW-0547">Nucleotide-binding</keyword>
<dbReference type="GO" id="GO:0015421">
    <property type="term" value="F:ABC-type oligopeptide transporter activity"/>
    <property type="evidence" value="ECO:0007669"/>
    <property type="project" value="TreeGrafter"/>
</dbReference>
<feature type="transmembrane region" description="Helical" evidence="7">
    <location>
        <begin position="21"/>
        <end position="40"/>
    </location>
</feature>
<feature type="transmembrane region" description="Helical" evidence="7">
    <location>
        <begin position="153"/>
        <end position="170"/>
    </location>
</feature>
<dbReference type="InterPro" id="IPR017871">
    <property type="entry name" value="ABC_transporter-like_CS"/>
</dbReference>
<dbReference type="SUPFAM" id="SSF90123">
    <property type="entry name" value="ABC transporter transmembrane region"/>
    <property type="match status" value="1"/>
</dbReference>
<dbReference type="SUPFAM" id="SSF52540">
    <property type="entry name" value="P-loop containing nucleoside triphosphate hydrolases"/>
    <property type="match status" value="1"/>
</dbReference>
<dbReference type="Pfam" id="PF00664">
    <property type="entry name" value="ABC_membrane"/>
    <property type="match status" value="1"/>
</dbReference>
<name>A0A7W0CJE3_9ACTN</name>
<feature type="domain" description="ABC transporter" evidence="8">
    <location>
        <begin position="304"/>
        <end position="538"/>
    </location>
</feature>
<feature type="transmembrane region" description="Helical" evidence="7">
    <location>
        <begin position="52"/>
        <end position="73"/>
    </location>
</feature>
<dbReference type="Gene3D" id="3.40.50.300">
    <property type="entry name" value="P-loop containing nucleotide triphosphate hydrolases"/>
    <property type="match status" value="1"/>
</dbReference>
<dbReference type="InterPro" id="IPR003593">
    <property type="entry name" value="AAA+_ATPase"/>
</dbReference>
<dbReference type="InterPro" id="IPR039421">
    <property type="entry name" value="Type_1_exporter"/>
</dbReference>
<dbReference type="Pfam" id="PF00005">
    <property type="entry name" value="ABC_tran"/>
    <property type="match status" value="1"/>
</dbReference>